<feature type="transmembrane region" description="Helical" evidence="1">
    <location>
        <begin position="82"/>
        <end position="99"/>
    </location>
</feature>
<reference evidence="2 3" key="1">
    <citation type="submission" date="2017-08" db="EMBL/GenBank/DDBJ databases">
        <title>Infants hospitalized years apart are colonized by the same room-sourced microbial strains.</title>
        <authorList>
            <person name="Brooks B."/>
            <person name="Olm M.R."/>
            <person name="Firek B.A."/>
            <person name="Baker R."/>
            <person name="Thomas B.C."/>
            <person name="Morowitz M.J."/>
            <person name="Banfield J.F."/>
        </authorList>
    </citation>
    <scope>NUCLEOTIDE SEQUENCE [LARGE SCALE GENOMIC DNA]</scope>
    <source>
        <strain evidence="2">S2_005_003_R2_42</strain>
    </source>
</reference>
<gene>
    <name evidence="2" type="ORF">DI564_14840</name>
</gene>
<name>A0A2W5MCP1_9GAMM</name>
<keyword evidence="1" id="KW-0472">Membrane</keyword>
<protein>
    <submittedName>
        <fullName evidence="2">Uncharacterized protein</fullName>
    </submittedName>
</protein>
<feature type="transmembrane region" description="Helical" evidence="1">
    <location>
        <begin position="54"/>
        <end position="76"/>
    </location>
</feature>
<evidence type="ECO:0000256" key="1">
    <source>
        <dbReference type="SAM" id="Phobius"/>
    </source>
</evidence>
<dbReference type="EMBL" id="QFPO01000017">
    <property type="protein sequence ID" value="PZQ11180.1"/>
    <property type="molecule type" value="Genomic_DNA"/>
</dbReference>
<sequence>MEIKQAKNSNRIRFNFGEEELDYGLEDSSGGRSFSVRYEDISRDRQTLIERNQWLRNAGLLWLAIGMVLTALSFAGEKGPQFSIWLAIGAACYVIYRVRSTHFTVVPTRHGNILVIDDSQGSAVLDEIAKRRAAHLRREYDFMPTDESPEQCRSRFRWLHREGALTDEDLTQRLAAVDATDPAFSTPVALESGRRLN</sequence>
<dbReference type="Proteomes" id="UP000249046">
    <property type="component" value="Unassembled WGS sequence"/>
</dbReference>
<organism evidence="2 3">
    <name type="scientific">Rhodanobacter denitrificans</name>
    <dbReference type="NCBI Taxonomy" id="666685"/>
    <lineage>
        <taxon>Bacteria</taxon>
        <taxon>Pseudomonadati</taxon>
        <taxon>Pseudomonadota</taxon>
        <taxon>Gammaproteobacteria</taxon>
        <taxon>Lysobacterales</taxon>
        <taxon>Rhodanobacteraceae</taxon>
        <taxon>Rhodanobacter</taxon>
    </lineage>
</organism>
<comment type="caution">
    <text evidence="2">The sequence shown here is derived from an EMBL/GenBank/DDBJ whole genome shotgun (WGS) entry which is preliminary data.</text>
</comment>
<accession>A0A2W5MCP1</accession>
<keyword evidence="1" id="KW-1133">Transmembrane helix</keyword>
<proteinExistence type="predicted"/>
<dbReference type="AlphaFoldDB" id="A0A2W5MCP1"/>
<evidence type="ECO:0000313" key="3">
    <source>
        <dbReference type="Proteomes" id="UP000249046"/>
    </source>
</evidence>
<keyword evidence="1" id="KW-0812">Transmembrane</keyword>
<evidence type="ECO:0000313" key="2">
    <source>
        <dbReference type="EMBL" id="PZQ11180.1"/>
    </source>
</evidence>